<gene>
    <name evidence="3" type="ORF">JIV24_01635</name>
</gene>
<sequence length="150" mass="16306">MKKLLFALLALPLLIGCASTSKAPVESSETAKKFEKNPEKAVVYVYRTGRVVGAAGQIQVKIDGIEAGGTGPGTFFRWELKPGTYSFMSSTAESSKVVELNLKAGEHYFLRQDARVGISSGRVTLVEKDEKTGMNEMGDCQLIVSTFHQK</sequence>
<dbReference type="EMBL" id="JAENRR010000002">
    <property type="protein sequence ID" value="MBK3516022.1"/>
    <property type="molecule type" value="Genomic_DNA"/>
</dbReference>
<evidence type="ECO:0000313" key="4">
    <source>
        <dbReference type="Proteomes" id="UP000605676"/>
    </source>
</evidence>
<dbReference type="Proteomes" id="UP000605676">
    <property type="component" value="Unassembled WGS sequence"/>
</dbReference>
<dbReference type="RefSeq" id="WP_200463253.1">
    <property type="nucleotide sequence ID" value="NZ_JAENRR010000002.1"/>
</dbReference>
<evidence type="ECO:0000259" key="2">
    <source>
        <dbReference type="Pfam" id="PF11008"/>
    </source>
</evidence>
<feature type="domain" description="DUF2846" evidence="2">
    <location>
        <begin position="39"/>
        <end position="117"/>
    </location>
</feature>
<dbReference type="Pfam" id="PF11008">
    <property type="entry name" value="DUF2846"/>
    <property type="match status" value="1"/>
</dbReference>
<proteinExistence type="predicted"/>
<keyword evidence="1" id="KW-0732">Signal</keyword>
<dbReference type="InterPro" id="IPR022548">
    <property type="entry name" value="DUF2846"/>
</dbReference>
<dbReference type="PROSITE" id="PS51257">
    <property type="entry name" value="PROKAR_LIPOPROTEIN"/>
    <property type="match status" value="1"/>
</dbReference>
<accession>A0ABS1HEP4</accession>
<organism evidence="3 4">
    <name type="scientific">Carboxylicivirga marina</name>
    <dbReference type="NCBI Taxonomy" id="2800988"/>
    <lineage>
        <taxon>Bacteria</taxon>
        <taxon>Pseudomonadati</taxon>
        <taxon>Bacteroidota</taxon>
        <taxon>Bacteroidia</taxon>
        <taxon>Marinilabiliales</taxon>
        <taxon>Marinilabiliaceae</taxon>
        <taxon>Carboxylicivirga</taxon>
    </lineage>
</organism>
<evidence type="ECO:0000313" key="3">
    <source>
        <dbReference type="EMBL" id="MBK3516022.1"/>
    </source>
</evidence>
<feature type="chain" id="PRO_5045480447" evidence="1">
    <location>
        <begin position="24"/>
        <end position="150"/>
    </location>
</feature>
<evidence type="ECO:0000256" key="1">
    <source>
        <dbReference type="SAM" id="SignalP"/>
    </source>
</evidence>
<feature type="signal peptide" evidence="1">
    <location>
        <begin position="1"/>
        <end position="23"/>
    </location>
</feature>
<name>A0ABS1HEP4_9BACT</name>
<reference evidence="3 4" key="1">
    <citation type="submission" date="2021-01" db="EMBL/GenBank/DDBJ databases">
        <title>Carboxyliciviraga sp.nov., isolated from coastal sediments.</title>
        <authorList>
            <person name="Lu D."/>
            <person name="Zhang T."/>
        </authorList>
    </citation>
    <scope>NUCLEOTIDE SEQUENCE [LARGE SCALE GENOMIC DNA]</scope>
    <source>
        <strain evidence="3 4">N1Y132</strain>
    </source>
</reference>
<protein>
    <submittedName>
        <fullName evidence="3">DUF2846 domain-containing protein</fullName>
    </submittedName>
</protein>
<comment type="caution">
    <text evidence="3">The sequence shown here is derived from an EMBL/GenBank/DDBJ whole genome shotgun (WGS) entry which is preliminary data.</text>
</comment>
<keyword evidence="4" id="KW-1185">Reference proteome</keyword>